<dbReference type="InterPro" id="IPR002220">
    <property type="entry name" value="DapA-like"/>
</dbReference>
<dbReference type="EMBL" id="FZOJ01000008">
    <property type="protein sequence ID" value="SNS37180.1"/>
    <property type="molecule type" value="Genomic_DNA"/>
</dbReference>
<sequence length="65" mass="7078">MSKAPKGIYVPLITPFNDDESIDFPSYKKVIDFVIEKTIGGFLSRGLGIDFAGVPLLVLGSQQAY</sequence>
<organism evidence="2 3">
    <name type="scientific">Anaerovirgula multivorans</name>
    <dbReference type="NCBI Taxonomy" id="312168"/>
    <lineage>
        <taxon>Bacteria</taxon>
        <taxon>Bacillati</taxon>
        <taxon>Bacillota</taxon>
        <taxon>Clostridia</taxon>
        <taxon>Peptostreptococcales</taxon>
        <taxon>Natronincolaceae</taxon>
        <taxon>Anaerovirgula</taxon>
    </lineage>
</organism>
<dbReference type="InterPro" id="IPR013785">
    <property type="entry name" value="Aldolase_TIM"/>
</dbReference>
<dbReference type="OrthoDB" id="9782828at2"/>
<dbReference type="Proteomes" id="UP000198304">
    <property type="component" value="Unassembled WGS sequence"/>
</dbReference>
<dbReference type="GO" id="GO:0016829">
    <property type="term" value="F:lyase activity"/>
    <property type="evidence" value="ECO:0007669"/>
    <property type="project" value="UniProtKB-KW"/>
</dbReference>
<dbReference type="SUPFAM" id="SSF51569">
    <property type="entry name" value="Aldolase"/>
    <property type="match status" value="1"/>
</dbReference>
<gene>
    <name evidence="2" type="ORF">SAMN05446037_1008204</name>
</gene>
<protein>
    <submittedName>
        <fullName evidence="2">Dihydrodipicolinate synthetase family protein</fullName>
    </submittedName>
</protein>
<keyword evidence="3" id="KW-1185">Reference proteome</keyword>
<reference evidence="2 3" key="1">
    <citation type="submission" date="2017-06" db="EMBL/GenBank/DDBJ databases">
        <authorList>
            <person name="Kim H.J."/>
            <person name="Triplett B.A."/>
        </authorList>
    </citation>
    <scope>NUCLEOTIDE SEQUENCE [LARGE SCALE GENOMIC DNA]</scope>
    <source>
        <strain evidence="2 3">SCA</strain>
    </source>
</reference>
<name>A0A239DXK3_9FIRM</name>
<dbReference type="Pfam" id="PF00701">
    <property type="entry name" value="DHDPS"/>
    <property type="match status" value="1"/>
</dbReference>
<evidence type="ECO:0000313" key="3">
    <source>
        <dbReference type="Proteomes" id="UP000198304"/>
    </source>
</evidence>
<dbReference type="RefSeq" id="WP_089282860.1">
    <property type="nucleotide sequence ID" value="NZ_FZOJ01000008.1"/>
</dbReference>
<dbReference type="AlphaFoldDB" id="A0A239DXK3"/>
<evidence type="ECO:0000256" key="1">
    <source>
        <dbReference type="ARBA" id="ARBA00023239"/>
    </source>
</evidence>
<accession>A0A239DXK3</accession>
<keyword evidence="1" id="KW-0456">Lyase</keyword>
<dbReference type="Gene3D" id="3.20.20.70">
    <property type="entry name" value="Aldolase class I"/>
    <property type="match status" value="1"/>
</dbReference>
<proteinExistence type="predicted"/>
<evidence type="ECO:0000313" key="2">
    <source>
        <dbReference type="EMBL" id="SNS37180.1"/>
    </source>
</evidence>